<accession>A0A837R8Y5</accession>
<evidence type="ECO:0000313" key="1">
    <source>
        <dbReference type="EMBL" id="KRK22668.1"/>
    </source>
</evidence>
<dbReference type="EMBL" id="AZCU01000022">
    <property type="protein sequence ID" value="KRK22668.1"/>
    <property type="molecule type" value="Genomic_DNA"/>
</dbReference>
<gene>
    <name evidence="1" type="ORF">FD24_GL001761</name>
</gene>
<organism evidence="1 2">
    <name type="scientific">Lactiplantibacillus pentosus DSM 20314</name>
    <dbReference type="NCBI Taxonomy" id="1423791"/>
    <lineage>
        <taxon>Bacteria</taxon>
        <taxon>Bacillati</taxon>
        <taxon>Bacillota</taxon>
        <taxon>Bacilli</taxon>
        <taxon>Lactobacillales</taxon>
        <taxon>Lactobacillaceae</taxon>
        <taxon>Lactiplantibacillus</taxon>
    </lineage>
</organism>
<protein>
    <submittedName>
        <fullName evidence="1">Uncharacterized protein</fullName>
    </submittedName>
</protein>
<evidence type="ECO:0000313" key="2">
    <source>
        <dbReference type="Proteomes" id="UP000051020"/>
    </source>
</evidence>
<dbReference type="AlphaFoldDB" id="A0A837R8Y5"/>
<proteinExistence type="predicted"/>
<name>A0A837R8Y5_LACPE</name>
<sequence>MNENQAVLAHLLKIGVNGFDSFWSIVDNSDEEAHFMHLLAYRVTTAFDLLNQLGGLGVVFDVSYVSTSESGAVSLLISKDEPIEIEIRAIPDSVIQFNRLGL</sequence>
<dbReference type="RefSeq" id="WP_050337867.1">
    <property type="nucleotide sequence ID" value="NZ_AZCU01000022.1"/>
</dbReference>
<dbReference type="GeneID" id="49392655"/>
<dbReference type="Proteomes" id="UP000051020">
    <property type="component" value="Unassembled WGS sequence"/>
</dbReference>
<comment type="caution">
    <text evidence="1">The sequence shown here is derived from an EMBL/GenBank/DDBJ whole genome shotgun (WGS) entry which is preliminary data.</text>
</comment>
<reference evidence="1 2" key="1">
    <citation type="journal article" date="2015" name="Genome Announc.">
        <title>Expanding the biotechnology potential of lactobacilli through comparative genomics of 213 strains and associated genera.</title>
        <authorList>
            <person name="Sun Z."/>
            <person name="Harris H.M."/>
            <person name="McCann A."/>
            <person name="Guo C."/>
            <person name="Argimon S."/>
            <person name="Zhang W."/>
            <person name="Yang X."/>
            <person name="Jeffery I.B."/>
            <person name="Cooney J.C."/>
            <person name="Kagawa T.F."/>
            <person name="Liu W."/>
            <person name="Song Y."/>
            <person name="Salvetti E."/>
            <person name="Wrobel A."/>
            <person name="Rasinkangas P."/>
            <person name="Parkhill J."/>
            <person name="Rea M.C."/>
            <person name="O'Sullivan O."/>
            <person name="Ritari J."/>
            <person name="Douillard F.P."/>
            <person name="Paul Ross R."/>
            <person name="Yang R."/>
            <person name="Briner A.E."/>
            <person name="Felis G.E."/>
            <person name="de Vos W.M."/>
            <person name="Barrangou R."/>
            <person name="Klaenhammer T.R."/>
            <person name="Caufield P.W."/>
            <person name="Cui Y."/>
            <person name="Zhang H."/>
            <person name="O'Toole P.W."/>
        </authorList>
    </citation>
    <scope>NUCLEOTIDE SEQUENCE [LARGE SCALE GENOMIC DNA]</scope>
    <source>
        <strain evidence="1 2">DSM 20314</strain>
    </source>
</reference>